<evidence type="ECO:0000313" key="2">
    <source>
        <dbReference type="EMBL" id="CAK7222666.1"/>
    </source>
</evidence>
<protein>
    <recommendedName>
        <fullName evidence="1">SnoaL-like domain-containing protein</fullName>
    </recommendedName>
</protein>
<dbReference type="Proteomes" id="UP001642482">
    <property type="component" value="Unassembled WGS sequence"/>
</dbReference>
<keyword evidence="3" id="KW-1185">Reference proteome</keyword>
<dbReference type="InterPro" id="IPR058931">
    <property type="entry name" value="SnoaL_6"/>
</dbReference>
<sequence>MSTQWTIETEQLKHLYTRILDLDNLDLQSQYLAPDCRRIHRAIPEAGAKDKPSIVHDAKVWKQKLEDGENSKSIAAGWSAKRCATVRPLDYAGGFVDLTDEQVKASGFSSVEDLKNYASQNNWTGLRVDTWRAAAKGAKSAQPQGQLYKFQYWWERRGGQWLVVLQDVVYAGPLDGTQGQGGEYVTDENYVR</sequence>
<dbReference type="Pfam" id="PF26528">
    <property type="entry name" value="SnoaL_6"/>
    <property type="match status" value="1"/>
</dbReference>
<gene>
    <name evidence="2" type="ORF">SEUCBS140593_004978</name>
</gene>
<accession>A0ABP0BUC7</accession>
<proteinExistence type="predicted"/>
<feature type="domain" description="SnoaL-like" evidence="1">
    <location>
        <begin position="9"/>
        <end position="178"/>
    </location>
</feature>
<evidence type="ECO:0000313" key="3">
    <source>
        <dbReference type="Proteomes" id="UP001642482"/>
    </source>
</evidence>
<name>A0ABP0BUC7_9PEZI</name>
<organism evidence="2 3">
    <name type="scientific">Sporothrix eucalyptigena</name>
    <dbReference type="NCBI Taxonomy" id="1812306"/>
    <lineage>
        <taxon>Eukaryota</taxon>
        <taxon>Fungi</taxon>
        <taxon>Dikarya</taxon>
        <taxon>Ascomycota</taxon>
        <taxon>Pezizomycotina</taxon>
        <taxon>Sordariomycetes</taxon>
        <taxon>Sordariomycetidae</taxon>
        <taxon>Ophiostomatales</taxon>
        <taxon>Ophiostomataceae</taxon>
        <taxon>Sporothrix</taxon>
    </lineage>
</organism>
<dbReference type="EMBL" id="CAWUHD010000045">
    <property type="protein sequence ID" value="CAK7222666.1"/>
    <property type="molecule type" value="Genomic_DNA"/>
</dbReference>
<comment type="caution">
    <text evidence="2">The sequence shown here is derived from an EMBL/GenBank/DDBJ whole genome shotgun (WGS) entry which is preliminary data.</text>
</comment>
<reference evidence="2 3" key="1">
    <citation type="submission" date="2024-01" db="EMBL/GenBank/DDBJ databases">
        <authorList>
            <person name="Allen C."/>
            <person name="Tagirdzhanova G."/>
        </authorList>
    </citation>
    <scope>NUCLEOTIDE SEQUENCE [LARGE SCALE GENOMIC DNA]</scope>
</reference>
<evidence type="ECO:0000259" key="1">
    <source>
        <dbReference type="Pfam" id="PF26528"/>
    </source>
</evidence>